<dbReference type="EMBL" id="FR824100">
    <property type="protein sequence ID" value="CCA18680.1"/>
    <property type="molecule type" value="Genomic_DNA"/>
</dbReference>
<dbReference type="SMART" id="SM00674">
    <property type="entry name" value="CENPB"/>
    <property type="match status" value="1"/>
</dbReference>
<dbReference type="InterPro" id="IPR009057">
    <property type="entry name" value="Homeodomain-like_sf"/>
</dbReference>
<dbReference type="HOGENOM" id="CLU_018294_7_5_1"/>
<gene>
    <name evidence="3" type="primary">AlNc14C55G4186</name>
    <name evidence="3" type="ORF">ALNC14_048230</name>
</gene>
<dbReference type="PANTHER" id="PTHR19303">
    <property type="entry name" value="TRANSPOSON"/>
    <property type="match status" value="1"/>
</dbReference>
<dbReference type="AlphaFoldDB" id="F0WBZ9"/>
<evidence type="ECO:0000256" key="1">
    <source>
        <dbReference type="ARBA" id="ARBA00023125"/>
    </source>
</evidence>
<evidence type="ECO:0000313" key="3">
    <source>
        <dbReference type="EMBL" id="CCA18680.1"/>
    </source>
</evidence>
<keyword evidence="1" id="KW-0238">DNA-binding</keyword>
<proteinExistence type="predicted"/>
<dbReference type="InterPro" id="IPR006600">
    <property type="entry name" value="HTH_CenpB_DNA-bd_dom"/>
</dbReference>
<dbReference type="GO" id="GO:0003677">
    <property type="term" value="F:DNA binding"/>
    <property type="evidence" value="ECO:0007669"/>
    <property type="project" value="UniProtKB-KW"/>
</dbReference>
<accession>F0WBZ9</accession>
<dbReference type="PANTHER" id="PTHR19303:SF73">
    <property type="entry name" value="PROTEIN PDC2"/>
    <property type="match status" value="1"/>
</dbReference>
<protein>
    <submittedName>
        <fullName evidence="3">Predicted protein putative</fullName>
    </submittedName>
</protein>
<dbReference type="SUPFAM" id="SSF46689">
    <property type="entry name" value="Homeodomain-like"/>
    <property type="match status" value="1"/>
</dbReference>
<reference evidence="3" key="2">
    <citation type="submission" date="2011-02" db="EMBL/GenBank/DDBJ databases">
        <authorList>
            <person name="MacLean D."/>
        </authorList>
    </citation>
    <scope>NUCLEOTIDE SEQUENCE</scope>
</reference>
<evidence type="ECO:0000259" key="2">
    <source>
        <dbReference type="PROSITE" id="PS51253"/>
    </source>
</evidence>
<organism evidence="3">
    <name type="scientific">Albugo laibachii Nc14</name>
    <dbReference type="NCBI Taxonomy" id="890382"/>
    <lineage>
        <taxon>Eukaryota</taxon>
        <taxon>Sar</taxon>
        <taxon>Stramenopiles</taxon>
        <taxon>Oomycota</taxon>
        <taxon>Peronosporomycetes</taxon>
        <taxon>Albuginales</taxon>
        <taxon>Albuginaceae</taxon>
        <taxon>Albugo</taxon>
    </lineage>
</organism>
<dbReference type="InterPro" id="IPR050863">
    <property type="entry name" value="CenT-Element_Derived"/>
</dbReference>
<sequence>MPSRPKQVGNLTYEQIMICQWDDANGALTQSQLADKAKREFGHFKAPVQRTISGILRDRQKLVYVKDVDLKSKRTRALAFPAVDEALANWVLQCQSKRVMLSGDLIKARAKRFATLSGISDDQLLSFSNGWLQAFQGRHGFKQLSAHGESGSVNSEEIPA</sequence>
<dbReference type="PROSITE" id="PS51253">
    <property type="entry name" value="HTH_CENPB"/>
    <property type="match status" value="1"/>
</dbReference>
<dbReference type="Gene3D" id="1.10.10.60">
    <property type="entry name" value="Homeodomain-like"/>
    <property type="match status" value="1"/>
</dbReference>
<name>F0WBZ9_9STRA</name>
<dbReference type="Pfam" id="PF03221">
    <property type="entry name" value="HTH_Tnp_Tc5"/>
    <property type="match status" value="1"/>
</dbReference>
<dbReference type="GO" id="GO:0005634">
    <property type="term" value="C:nucleus"/>
    <property type="evidence" value="ECO:0007669"/>
    <property type="project" value="TreeGrafter"/>
</dbReference>
<feature type="domain" description="HTH CENPB-type" evidence="2">
    <location>
        <begin position="71"/>
        <end position="145"/>
    </location>
</feature>
<reference evidence="3" key="1">
    <citation type="journal article" date="2011" name="PLoS Biol.">
        <title>Gene gain and loss during evolution of obligate parasitism in the white rust pathogen of Arabidopsis thaliana.</title>
        <authorList>
            <person name="Kemen E."/>
            <person name="Gardiner A."/>
            <person name="Schultz-Larsen T."/>
            <person name="Kemen A.C."/>
            <person name="Balmuth A.L."/>
            <person name="Robert-Seilaniantz A."/>
            <person name="Bailey K."/>
            <person name="Holub E."/>
            <person name="Studholme D.J."/>
            <person name="Maclean D."/>
            <person name="Jones J.D."/>
        </authorList>
    </citation>
    <scope>NUCLEOTIDE SEQUENCE</scope>
</reference>